<evidence type="ECO:0000256" key="4">
    <source>
        <dbReference type="ARBA" id="ARBA00023242"/>
    </source>
</evidence>
<proteinExistence type="predicted"/>
<feature type="region of interest" description="Disordered" evidence="5">
    <location>
        <begin position="416"/>
        <end position="536"/>
    </location>
</feature>
<accession>A0A4R0RG47</accession>
<feature type="compositionally biased region" description="Basic residues" evidence="5">
    <location>
        <begin position="145"/>
        <end position="156"/>
    </location>
</feature>
<feature type="region of interest" description="Disordered" evidence="5">
    <location>
        <begin position="1"/>
        <end position="72"/>
    </location>
</feature>
<feature type="domain" description="Plus3" evidence="6">
    <location>
        <begin position="207"/>
        <end position="340"/>
    </location>
</feature>
<feature type="compositionally biased region" description="Basic residues" evidence="5">
    <location>
        <begin position="22"/>
        <end position="35"/>
    </location>
</feature>
<gene>
    <name evidence="7" type="ORF">EIP91_002279</name>
</gene>
<reference evidence="7 8" key="1">
    <citation type="submission" date="2018-11" db="EMBL/GenBank/DDBJ databases">
        <title>Genome assembly of Steccherinum ochraceum LE-BIN_3174, the white-rot fungus of the Steccherinaceae family (The Residual Polyporoid clade, Polyporales, Basidiomycota).</title>
        <authorList>
            <person name="Fedorova T.V."/>
            <person name="Glazunova O.A."/>
            <person name="Landesman E.O."/>
            <person name="Moiseenko K.V."/>
            <person name="Psurtseva N.V."/>
            <person name="Savinova O.S."/>
            <person name="Shakhova N.V."/>
            <person name="Tyazhelova T.V."/>
            <person name="Vasina D.V."/>
        </authorList>
    </citation>
    <scope>NUCLEOTIDE SEQUENCE [LARGE SCALE GENOMIC DNA]</scope>
    <source>
        <strain evidence="7 8">LE-BIN_3174</strain>
    </source>
</reference>
<feature type="region of interest" description="Disordered" evidence="5">
    <location>
        <begin position="98"/>
        <end position="204"/>
    </location>
</feature>
<evidence type="ECO:0000256" key="2">
    <source>
        <dbReference type="ARBA" id="ARBA00023015"/>
    </source>
</evidence>
<comment type="subcellular location">
    <subcellularLocation>
        <location evidence="1">Nucleus</location>
    </subcellularLocation>
</comment>
<feature type="compositionally biased region" description="Low complexity" evidence="5">
    <location>
        <begin position="454"/>
        <end position="465"/>
    </location>
</feature>
<feature type="compositionally biased region" description="Polar residues" evidence="5">
    <location>
        <begin position="498"/>
        <end position="522"/>
    </location>
</feature>
<evidence type="ECO:0000256" key="1">
    <source>
        <dbReference type="ARBA" id="ARBA00004123"/>
    </source>
</evidence>
<dbReference type="PANTHER" id="PTHR13115">
    <property type="entry name" value="RNA POLYMERASE-ASSOCIATED PROTEIN RTF1 HOMOLOG"/>
    <property type="match status" value="1"/>
</dbReference>
<sequence>MSDSEGDFSDELLELAGATGEKKRRKRQAQSKPKRQRPDISESEAEQPESEEEAVQTTNPYPLEGKYTDEYDRERLLGLSEIEREDILAQRQEEIQRMQMKSQLSQMVRDQSGRKDDSVSKAAKRSHAPRGATKEKSRKLDELKAKRKAKGEKKKTRSDSPSRARSSSPMDMETDDDEEDGQITKYDEQEERERRLYGEKSAPEDEPATIWDLNRIKLTRNTVAKFCMRSCFEELLTGAWVRYLIGVDDHKNPTYRVCEITGLGSERVKPYQIDNETVAQDFILKHGDASKNWGMDKISNANWTEREFDRLVKVCQQGNIKLPTKRQVEKKAAQLEKLLNTDITETEIAAMIARKKQLTADKRSNAELTIERARLNQALHLAQNRQDEDEILTLREQVAAVESEIALRDNAIRPPESLTDKVAQVNERNRKANAEATRNAERREAERKKREKLAGTNGTATPTTTYDPSARLKTVPKMFNPRSIPGTPTPGSKPDSGSPRSASPLSGTSPSKGITQSKSALANSMFDAVDVDLGDF</sequence>
<keyword evidence="2" id="KW-0805">Transcription regulation</keyword>
<keyword evidence="8" id="KW-1185">Reference proteome</keyword>
<dbReference type="SUPFAM" id="SSF159042">
    <property type="entry name" value="Plus3-like"/>
    <property type="match status" value="1"/>
</dbReference>
<dbReference type="GO" id="GO:1990269">
    <property type="term" value="F:RNA polymerase II C-terminal domain phosphoserine binding"/>
    <property type="evidence" value="ECO:0007669"/>
    <property type="project" value="TreeGrafter"/>
</dbReference>
<evidence type="ECO:0000256" key="3">
    <source>
        <dbReference type="ARBA" id="ARBA00023163"/>
    </source>
</evidence>
<keyword evidence="4" id="KW-0539">Nucleus</keyword>
<evidence type="ECO:0000259" key="6">
    <source>
        <dbReference type="PROSITE" id="PS51360"/>
    </source>
</evidence>
<evidence type="ECO:0000256" key="5">
    <source>
        <dbReference type="SAM" id="MobiDB-lite"/>
    </source>
</evidence>
<feature type="compositionally biased region" description="Polar residues" evidence="5">
    <location>
        <begin position="99"/>
        <end position="109"/>
    </location>
</feature>
<dbReference type="PANTHER" id="PTHR13115:SF8">
    <property type="entry name" value="RNA POLYMERASE-ASSOCIATED PROTEIN RTF1 HOMOLOG"/>
    <property type="match status" value="1"/>
</dbReference>
<dbReference type="Proteomes" id="UP000292702">
    <property type="component" value="Unassembled WGS sequence"/>
</dbReference>
<feature type="compositionally biased region" description="Basic and acidic residues" evidence="5">
    <location>
        <begin position="427"/>
        <end position="448"/>
    </location>
</feature>
<feature type="compositionally biased region" description="Acidic residues" evidence="5">
    <location>
        <begin position="172"/>
        <end position="181"/>
    </location>
</feature>
<name>A0A4R0RG47_9APHY</name>
<organism evidence="7 8">
    <name type="scientific">Steccherinum ochraceum</name>
    <dbReference type="NCBI Taxonomy" id="92696"/>
    <lineage>
        <taxon>Eukaryota</taxon>
        <taxon>Fungi</taxon>
        <taxon>Dikarya</taxon>
        <taxon>Basidiomycota</taxon>
        <taxon>Agaricomycotina</taxon>
        <taxon>Agaricomycetes</taxon>
        <taxon>Polyporales</taxon>
        <taxon>Steccherinaceae</taxon>
        <taxon>Steccherinum</taxon>
    </lineage>
</organism>
<feature type="compositionally biased region" description="Basic and acidic residues" evidence="5">
    <location>
        <begin position="132"/>
        <end position="144"/>
    </location>
</feature>
<dbReference type="PROSITE" id="PS51360">
    <property type="entry name" value="PLUS3"/>
    <property type="match status" value="1"/>
</dbReference>
<dbReference type="STRING" id="92696.A0A4R0RG47"/>
<dbReference type="EMBL" id="RWJN01000167">
    <property type="protein sequence ID" value="TCD65703.1"/>
    <property type="molecule type" value="Genomic_DNA"/>
</dbReference>
<feature type="compositionally biased region" description="Acidic residues" evidence="5">
    <location>
        <begin position="41"/>
        <end position="54"/>
    </location>
</feature>
<dbReference type="GO" id="GO:0003677">
    <property type="term" value="F:DNA binding"/>
    <property type="evidence" value="ECO:0007669"/>
    <property type="project" value="InterPro"/>
</dbReference>
<evidence type="ECO:0000313" key="7">
    <source>
        <dbReference type="EMBL" id="TCD65703.1"/>
    </source>
</evidence>
<feature type="compositionally biased region" description="Acidic residues" evidence="5">
    <location>
        <begin position="1"/>
        <end position="13"/>
    </location>
</feature>
<comment type="caution">
    <text evidence="7">The sequence shown here is derived from an EMBL/GenBank/DDBJ whole genome shotgun (WGS) entry which is preliminary data.</text>
</comment>
<dbReference type="Gene3D" id="3.90.70.200">
    <property type="entry name" value="Plus-3 domain"/>
    <property type="match status" value="1"/>
</dbReference>
<keyword evidence="3" id="KW-0804">Transcription</keyword>
<feature type="compositionally biased region" description="Basic and acidic residues" evidence="5">
    <location>
        <begin position="185"/>
        <end position="203"/>
    </location>
</feature>
<dbReference type="InterPro" id="IPR004343">
    <property type="entry name" value="Plus-3_dom"/>
</dbReference>
<dbReference type="SMART" id="SM00719">
    <property type="entry name" value="Plus3"/>
    <property type="match status" value="1"/>
</dbReference>
<dbReference type="Pfam" id="PF03126">
    <property type="entry name" value="Plus-3"/>
    <property type="match status" value="1"/>
</dbReference>
<evidence type="ECO:0000313" key="8">
    <source>
        <dbReference type="Proteomes" id="UP000292702"/>
    </source>
</evidence>
<dbReference type="InterPro" id="IPR036128">
    <property type="entry name" value="Plus3-like_sf"/>
</dbReference>
<dbReference type="AlphaFoldDB" id="A0A4R0RG47"/>
<dbReference type="GO" id="GO:0016593">
    <property type="term" value="C:Cdc73/Paf1 complex"/>
    <property type="evidence" value="ECO:0007669"/>
    <property type="project" value="TreeGrafter"/>
</dbReference>
<protein>
    <recommendedName>
        <fullName evidence="6">Plus3 domain-containing protein</fullName>
    </recommendedName>
</protein>
<dbReference type="OrthoDB" id="166375at2759"/>